<keyword evidence="1" id="KW-0175">Coiled coil</keyword>
<reference evidence="2 3" key="1">
    <citation type="submission" date="2018-07" db="EMBL/GenBank/DDBJ databases">
        <title>Genomic Encyclopedia of Type Strains, Phase III (KMG-III): the genomes of soil and plant-associated and newly described type strains.</title>
        <authorList>
            <person name="Whitman W."/>
        </authorList>
    </citation>
    <scope>NUCLEOTIDE SEQUENCE [LARGE SCALE GENOMIC DNA]</scope>
    <source>
        <strain evidence="2 3">CECT 8236</strain>
    </source>
</reference>
<accession>A0A3D9HTH6</accession>
<proteinExistence type="predicted"/>
<dbReference type="Proteomes" id="UP000256869">
    <property type="component" value="Unassembled WGS sequence"/>
</dbReference>
<dbReference type="OrthoDB" id="2667009at2"/>
<evidence type="ECO:0000313" key="3">
    <source>
        <dbReference type="Proteomes" id="UP000256869"/>
    </source>
</evidence>
<keyword evidence="3" id="KW-1185">Reference proteome</keyword>
<sequence length="84" mass="9086">MSQSQLNESISVIANELNSLLSDASDLRALYGEASAACDLTFIKILELKYEALAEEIKKLTESVSSVQESLIDVSELEGIGHGR</sequence>
<organism evidence="2 3">
    <name type="scientific">Cohnella lupini</name>
    <dbReference type="NCBI Taxonomy" id="1294267"/>
    <lineage>
        <taxon>Bacteria</taxon>
        <taxon>Bacillati</taxon>
        <taxon>Bacillota</taxon>
        <taxon>Bacilli</taxon>
        <taxon>Bacillales</taxon>
        <taxon>Paenibacillaceae</taxon>
        <taxon>Cohnella</taxon>
    </lineage>
</organism>
<evidence type="ECO:0000256" key="1">
    <source>
        <dbReference type="SAM" id="Coils"/>
    </source>
</evidence>
<name>A0A3D9HTH6_9BACL</name>
<evidence type="ECO:0000313" key="2">
    <source>
        <dbReference type="EMBL" id="RED52812.1"/>
    </source>
</evidence>
<protein>
    <submittedName>
        <fullName evidence="2">Uncharacterized protein</fullName>
    </submittedName>
</protein>
<dbReference type="EMBL" id="QRDY01000030">
    <property type="protein sequence ID" value="RED52812.1"/>
    <property type="molecule type" value="Genomic_DNA"/>
</dbReference>
<dbReference type="AlphaFoldDB" id="A0A3D9HTH6"/>
<feature type="coiled-coil region" evidence="1">
    <location>
        <begin position="43"/>
        <end position="70"/>
    </location>
</feature>
<gene>
    <name evidence="2" type="ORF">DFP95_13016</name>
</gene>
<dbReference type="RefSeq" id="WP_115995634.1">
    <property type="nucleotide sequence ID" value="NZ_QRDY01000030.1"/>
</dbReference>
<comment type="caution">
    <text evidence="2">The sequence shown here is derived from an EMBL/GenBank/DDBJ whole genome shotgun (WGS) entry which is preliminary data.</text>
</comment>